<feature type="domain" description="LTD" evidence="1">
    <location>
        <begin position="29"/>
        <end position="150"/>
    </location>
</feature>
<dbReference type="AlphaFoldDB" id="A0A263BWT7"/>
<dbReference type="InterPro" id="IPR036415">
    <property type="entry name" value="Lamin_tail_dom_sf"/>
</dbReference>
<gene>
    <name evidence="2" type="ORF">CIB95_00210</name>
</gene>
<dbReference type="Proteomes" id="UP000217083">
    <property type="component" value="Unassembled WGS sequence"/>
</dbReference>
<organism evidence="2 3">
    <name type="scientific">Lottiidibacillus patelloidae</name>
    <dbReference type="NCBI Taxonomy" id="2670334"/>
    <lineage>
        <taxon>Bacteria</taxon>
        <taxon>Bacillati</taxon>
        <taxon>Bacillota</taxon>
        <taxon>Bacilli</taxon>
        <taxon>Bacillales</taxon>
        <taxon>Bacillaceae</taxon>
        <taxon>Lottiidibacillus</taxon>
    </lineage>
</organism>
<comment type="caution">
    <text evidence="2">The sequence shown here is derived from an EMBL/GenBank/DDBJ whole genome shotgun (WGS) entry which is preliminary data.</text>
</comment>
<dbReference type="InterPro" id="IPR001322">
    <property type="entry name" value="Lamin_tail_dom"/>
</dbReference>
<dbReference type="RefSeq" id="WP_094920290.1">
    <property type="nucleotide sequence ID" value="NZ_NPIA01000001.1"/>
</dbReference>
<protein>
    <recommendedName>
        <fullName evidence="1">LTD domain-containing protein</fullName>
    </recommendedName>
</protein>
<reference evidence="3" key="1">
    <citation type="submission" date="2017-08" db="EMBL/GenBank/DDBJ databases">
        <authorList>
            <person name="Huang Z."/>
        </authorList>
    </citation>
    <scope>NUCLEOTIDE SEQUENCE [LARGE SCALE GENOMIC DNA]</scope>
    <source>
        <strain evidence="3">SA5d-4</strain>
    </source>
</reference>
<evidence type="ECO:0000313" key="3">
    <source>
        <dbReference type="Proteomes" id="UP000217083"/>
    </source>
</evidence>
<proteinExistence type="predicted"/>
<dbReference type="PROSITE" id="PS51841">
    <property type="entry name" value="LTD"/>
    <property type="match status" value="1"/>
</dbReference>
<dbReference type="SUPFAM" id="SSF74853">
    <property type="entry name" value="Lamin A/C globular tail domain"/>
    <property type="match status" value="1"/>
</dbReference>
<dbReference type="Pfam" id="PF00932">
    <property type="entry name" value="LTD"/>
    <property type="match status" value="1"/>
</dbReference>
<reference evidence="2 3" key="2">
    <citation type="submission" date="2017-09" db="EMBL/GenBank/DDBJ databases">
        <title>Bacillus patelloidae sp. nov., isolated from the intestinal tract of a marine limpet.</title>
        <authorList>
            <person name="Liu R."/>
            <person name="Dong C."/>
            <person name="Shao Z."/>
        </authorList>
    </citation>
    <scope>NUCLEOTIDE SEQUENCE [LARGE SCALE GENOMIC DNA]</scope>
    <source>
        <strain evidence="2 3">SA5d-4</strain>
    </source>
</reference>
<evidence type="ECO:0000259" key="1">
    <source>
        <dbReference type="PROSITE" id="PS51841"/>
    </source>
</evidence>
<name>A0A263BWT7_9BACI</name>
<dbReference type="EMBL" id="NPIA01000001">
    <property type="protein sequence ID" value="OZM58038.1"/>
    <property type="molecule type" value="Genomic_DNA"/>
</dbReference>
<keyword evidence="3" id="KW-1185">Reference proteome</keyword>
<accession>A0A263BWT7</accession>
<sequence>MKTSKVLFSLITILILLTNGIIQSQHEINRGYASSPLSVVINEIAWMGTSLNYNSEWIELYNNSATEIILDGWVLIAGDGSPEIVLQGSIAANGYFLLERTDDSSTNITADQVYTGSLENSGETLTLYDSTNIQTRNLIDQVDMWHAGNNTTKSTMERTDGTIEGNVPTNWNDSISLYTGGYGTPRALNSKSNNPNRKVKATPLELTEHTLDGNVISLNLQNDTYSTNVASSITLNNPPPGTLIGSVERYNDYSVHVTLQYDGTNFDVDITNFSFTVLDNGLVGTGNLTSNSITVKAMNTVEGTQGYTATGDSYPTLIEMTGYNIREKRLYINSALHTEKDVTNKTATFYYFIKVYDEFSNVIGNLGDISNPIAVTGNLGSSDVDIKNINLLLTQDLPAAYRIVIVIKSVSIN</sequence>
<evidence type="ECO:0000313" key="2">
    <source>
        <dbReference type="EMBL" id="OZM58038.1"/>
    </source>
</evidence>